<keyword evidence="1" id="KW-0812">Transmembrane</keyword>
<protein>
    <submittedName>
        <fullName evidence="2">Uncharacterized protein</fullName>
    </submittedName>
</protein>
<feature type="transmembrane region" description="Helical" evidence="1">
    <location>
        <begin position="93"/>
        <end position="116"/>
    </location>
</feature>
<keyword evidence="1" id="KW-0472">Membrane</keyword>
<evidence type="ECO:0000313" key="3">
    <source>
        <dbReference type="Proteomes" id="UP000612362"/>
    </source>
</evidence>
<keyword evidence="1" id="KW-1133">Transmembrane helix</keyword>
<dbReference type="EMBL" id="BNJF01000001">
    <property type="protein sequence ID" value="GHO43139.1"/>
    <property type="molecule type" value="Genomic_DNA"/>
</dbReference>
<proteinExistence type="predicted"/>
<accession>A0A8J3HSY5</accession>
<evidence type="ECO:0000256" key="1">
    <source>
        <dbReference type="SAM" id="Phobius"/>
    </source>
</evidence>
<keyword evidence="3" id="KW-1185">Reference proteome</keyword>
<sequence>MRHVPLGKNQETLTYYDYMGDGLGQKLSTKTHMHLTPTPTQRLALAVISLTLWLIAFYIIVQIIGSIPSVVAVTPPQGGGPPYSQDNTNWQHFLSQLLFVALAIFSILILALNLVFNLTRKR</sequence>
<gene>
    <name evidence="2" type="ORF">KSX_13020</name>
</gene>
<dbReference type="AlphaFoldDB" id="A0A8J3HSY5"/>
<feature type="transmembrane region" description="Helical" evidence="1">
    <location>
        <begin position="43"/>
        <end position="73"/>
    </location>
</feature>
<name>A0A8J3HSY5_9CHLR</name>
<evidence type="ECO:0000313" key="2">
    <source>
        <dbReference type="EMBL" id="GHO43139.1"/>
    </source>
</evidence>
<reference evidence="2" key="1">
    <citation type="submission" date="2020-10" db="EMBL/GenBank/DDBJ databases">
        <title>Taxonomic study of unclassified bacteria belonging to the class Ktedonobacteria.</title>
        <authorList>
            <person name="Yabe S."/>
            <person name="Wang C.M."/>
            <person name="Zheng Y."/>
            <person name="Sakai Y."/>
            <person name="Cavaletti L."/>
            <person name="Monciardini P."/>
            <person name="Donadio S."/>
        </authorList>
    </citation>
    <scope>NUCLEOTIDE SEQUENCE</scope>
    <source>
        <strain evidence="2">SOSP1-1</strain>
    </source>
</reference>
<dbReference type="Proteomes" id="UP000612362">
    <property type="component" value="Unassembled WGS sequence"/>
</dbReference>
<organism evidence="2 3">
    <name type="scientific">Ktedonospora formicarum</name>
    <dbReference type="NCBI Taxonomy" id="2778364"/>
    <lineage>
        <taxon>Bacteria</taxon>
        <taxon>Bacillati</taxon>
        <taxon>Chloroflexota</taxon>
        <taxon>Ktedonobacteria</taxon>
        <taxon>Ktedonobacterales</taxon>
        <taxon>Ktedonobacteraceae</taxon>
        <taxon>Ktedonospora</taxon>
    </lineage>
</organism>
<comment type="caution">
    <text evidence="2">The sequence shown here is derived from an EMBL/GenBank/DDBJ whole genome shotgun (WGS) entry which is preliminary data.</text>
</comment>